<sequence length="46" mass="5238">MVVDLPILGFMIGFVILVTGCISYCFGYTHGVESVLDEWAKRRSKW</sequence>
<dbReference type="KEGG" id="vg:29081812"/>
<dbReference type="RefSeq" id="YP_009285345.1">
    <property type="nucleotide sequence ID" value="NC_031056.1"/>
</dbReference>
<keyword evidence="1" id="KW-0812">Transmembrane</keyword>
<evidence type="ECO:0000313" key="2">
    <source>
        <dbReference type="EMBL" id="AMO25856.1"/>
    </source>
</evidence>
<gene>
    <name evidence="2" type="ORF">Blue_033</name>
</gene>
<dbReference type="OrthoDB" id="28685at10239"/>
<name>A0A140HLJ4_9CAUD</name>
<reference evidence="2 3" key="1">
    <citation type="journal article" date="2016" name="Genome Announc.">
        <title>Complete Genome Sequence of Bacteriophage Deep-Blue Infecting Emetic Bacillus cereus.</title>
        <authorList>
            <person name="Hock L."/>
            <person name="Gillis A."/>
            <person name="Mahillon J."/>
        </authorList>
    </citation>
    <scope>NUCLEOTIDE SEQUENCE [LARGE SCALE GENOMIC DNA]</scope>
</reference>
<organism evidence="2 3">
    <name type="scientific">Bacillus phage Deep Blue</name>
    <dbReference type="NCBI Taxonomy" id="1792245"/>
    <lineage>
        <taxon>Viruses</taxon>
        <taxon>Duplodnaviria</taxon>
        <taxon>Heunggongvirae</taxon>
        <taxon>Uroviricota</taxon>
        <taxon>Caudoviricetes</taxon>
        <taxon>Herelleviridae</taxon>
        <taxon>Bastillevirinae</taxon>
        <taxon>Caeruleovirus</taxon>
        <taxon>Caeruleovirus deepblue</taxon>
    </lineage>
</organism>
<proteinExistence type="predicted"/>
<keyword evidence="3" id="KW-1185">Reference proteome</keyword>
<protein>
    <submittedName>
        <fullName evidence="2">Uncharacterized protein</fullName>
    </submittedName>
</protein>
<feature type="transmembrane region" description="Helical" evidence="1">
    <location>
        <begin position="6"/>
        <end position="26"/>
    </location>
</feature>
<accession>A0A140HLJ4</accession>
<dbReference type="Proteomes" id="UP000201785">
    <property type="component" value="Segment"/>
</dbReference>
<dbReference type="EMBL" id="KU577463">
    <property type="protein sequence ID" value="AMO25856.1"/>
    <property type="molecule type" value="Genomic_DNA"/>
</dbReference>
<evidence type="ECO:0000256" key="1">
    <source>
        <dbReference type="SAM" id="Phobius"/>
    </source>
</evidence>
<dbReference type="GeneID" id="29081812"/>
<keyword evidence="1" id="KW-1133">Transmembrane helix</keyword>
<evidence type="ECO:0000313" key="3">
    <source>
        <dbReference type="Proteomes" id="UP000201785"/>
    </source>
</evidence>
<keyword evidence="1" id="KW-0472">Membrane</keyword>